<dbReference type="SUPFAM" id="SSF51735">
    <property type="entry name" value="NAD(P)-binding Rossmann-fold domains"/>
    <property type="match status" value="1"/>
</dbReference>
<evidence type="ECO:0000256" key="1">
    <source>
        <dbReference type="SAM" id="MobiDB-lite"/>
    </source>
</evidence>
<evidence type="ECO:0000313" key="4">
    <source>
        <dbReference type="Proteomes" id="UP001291653"/>
    </source>
</evidence>
<name>A0ABQ5NWW1_9ACTN</name>
<dbReference type="RefSeq" id="WP_323446954.1">
    <property type="nucleotide sequence ID" value="NZ_BSBI01000004.1"/>
</dbReference>
<comment type="caution">
    <text evidence="3">The sequence shown here is derived from an EMBL/GenBank/DDBJ whole genome shotgun (WGS) entry which is preliminary data.</text>
</comment>
<dbReference type="PANTHER" id="PTHR48079:SF6">
    <property type="entry name" value="NAD(P)-BINDING DOMAIN-CONTAINING PROTEIN-RELATED"/>
    <property type="match status" value="1"/>
</dbReference>
<feature type="domain" description="NAD-dependent epimerase/dehydratase" evidence="2">
    <location>
        <begin position="33"/>
        <end position="270"/>
    </location>
</feature>
<gene>
    <name evidence="3" type="ORF">SYYSPA8_11220</name>
</gene>
<feature type="region of interest" description="Disordered" evidence="1">
    <location>
        <begin position="149"/>
        <end position="172"/>
    </location>
</feature>
<sequence length="356" mass="36169">MNHPPQAPGPPPQAPGPPPQAVGPTPQVPGPLITVLGASGFVGSAVVRALAQRPVRLRAVARRPVAPVPGPAETTVVTADLTDRAALAEAVAGSDAVIHLLLADGGWRAAGTDPGAERVNVGVMRDLVGLLGPVTGAGTPPLVVYGGAASQVGVPPREPLDGSEPDHPGTDYDRQKLTAERILKQATADGRVRGISLRLPTVFGESAAPGAADRGVVSAMARRALAGEPLTMWHDGTVRRDLVHVGDVAAAFTAALDHPDALVGGHWLIGAGRGDALGDVFRLVARATSEHTGRPPVAVVSVDPPAHAPATDFHSVTIDSSPFRAATGWHPGTSLPEGVRRTVAALATGTSAAEHL</sequence>
<feature type="region of interest" description="Disordered" evidence="1">
    <location>
        <begin position="1"/>
        <end position="28"/>
    </location>
</feature>
<dbReference type="EMBL" id="BSBI01000004">
    <property type="protein sequence ID" value="GLF94863.1"/>
    <property type="molecule type" value="Genomic_DNA"/>
</dbReference>
<dbReference type="InterPro" id="IPR036291">
    <property type="entry name" value="NAD(P)-bd_dom_sf"/>
</dbReference>
<reference evidence="3 4" key="1">
    <citation type="submission" date="2022-10" db="EMBL/GenBank/DDBJ databases">
        <title>Draft genome sequence of Streptomyces sp. YSPA8.</title>
        <authorList>
            <person name="Moriuchi R."/>
            <person name="Dohra H."/>
            <person name="Yamamura H."/>
            <person name="Kodani S."/>
        </authorList>
    </citation>
    <scope>NUCLEOTIDE SEQUENCE [LARGE SCALE GENOMIC DNA]</scope>
    <source>
        <strain evidence="3 4">YSPA8</strain>
    </source>
</reference>
<dbReference type="Proteomes" id="UP001291653">
    <property type="component" value="Unassembled WGS sequence"/>
</dbReference>
<evidence type="ECO:0000313" key="3">
    <source>
        <dbReference type="EMBL" id="GLF94863.1"/>
    </source>
</evidence>
<dbReference type="Gene3D" id="3.40.50.720">
    <property type="entry name" value="NAD(P)-binding Rossmann-like Domain"/>
    <property type="match status" value="1"/>
</dbReference>
<feature type="compositionally biased region" description="Basic and acidic residues" evidence="1">
    <location>
        <begin position="158"/>
        <end position="172"/>
    </location>
</feature>
<protein>
    <submittedName>
        <fullName evidence="3">NAD-dependent epimerase/dehydratase family protein</fullName>
    </submittedName>
</protein>
<organism evidence="3 4">
    <name type="scientific">Streptomyces yaizuensis</name>
    <dbReference type="NCBI Taxonomy" id="2989713"/>
    <lineage>
        <taxon>Bacteria</taxon>
        <taxon>Bacillati</taxon>
        <taxon>Actinomycetota</taxon>
        <taxon>Actinomycetes</taxon>
        <taxon>Kitasatosporales</taxon>
        <taxon>Streptomycetaceae</taxon>
        <taxon>Streptomyces</taxon>
    </lineage>
</organism>
<dbReference type="InterPro" id="IPR051783">
    <property type="entry name" value="NAD(P)-dependent_oxidoreduct"/>
</dbReference>
<keyword evidence="4" id="KW-1185">Reference proteome</keyword>
<accession>A0ABQ5NWW1</accession>
<dbReference type="Pfam" id="PF01370">
    <property type="entry name" value="Epimerase"/>
    <property type="match status" value="1"/>
</dbReference>
<dbReference type="PANTHER" id="PTHR48079">
    <property type="entry name" value="PROTEIN YEEZ"/>
    <property type="match status" value="1"/>
</dbReference>
<dbReference type="InterPro" id="IPR001509">
    <property type="entry name" value="Epimerase_deHydtase"/>
</dbReference>
<evidence type="ECO:0000259" key="2">
    <source>
        <dbReference type="Pfam" id="PF01370"/>
    </source>
</evidence>
<proteinExistence type="predicted"/>